<reference evidence="1" key="2">
    <citation type="submission" date="2020-05" db="EMBL/GenBank/DDBJ databases">
        <authorList>
            <person name="Kim H.-S."/>
            <person name="Proctor R.H."/>
            <person name="Brown D.W."/>
        </authorList>
    </citation>
    <scope>NUCLEOTIDE SEQUENCE</scope>
    <source>
        <strain evidence="1">NRRL 20472</strain>
    </source>
</reference>
<evidence type="ECO:0000313" key="1">
    <source>
        <dbReference type="EMBL" id="KAF4968909.1"/>
    </source>
</evidence>
<dbReference type="OrthoDB" id="5154134at2759"/>
<dbReference type="EMBL" id="JABEXW010000180">
    <property type="protein sequence ID" value="KAF4968909.1"/>
    <property type="molecule type" value="Genomic_DNA"/>
</dbReference>
<reference evidence="1" key="1">
    <citation type="journal article" date="2020" name="BMC Genomics">
        <title>Correction to: Identification and distribution of gene clusters required for synthesis of sphingolipid metabolism inhibitors in diverse species of the filamentous fungus Fusarium.</title>
        <authorList>
            <person name="Kim H.S."/>
            <person name="Lohmar J.M."/>
            <person name="Busman M."/>
            <person name="Brown D.W."/>
            <person name="Naumann T.A."/>
            <person name="Divon H.H."/>
            <person name="Lysoe E."/>
            <person name="Uhlig S."/>
            <person name="Proctor R.H."/>
        </authorList>
    </citation>
    <scope>NUCLEOTIDE SEQUENCE</scope>
    <source>
        <strain evidence="1">NRRL 20472</strain>
    </source>
</reference>
<dbReference type="AlphaFoldDB" id="A0A8H4U3D0"/>
<organism evidence="1 2">
    <name type="scientific">Fusarium sarcochroum</name>
    <dbReference type="NCBI Taxonomy" id="1208366"/>
    <lineage>
        <taxon>Eukaryota</taxon>
        <taxon>Fungi</taxon>
        <taxon>Dikarya</taxon>
        <taxon>Ascomycota</taxon>
        <taxon>Pezizomycotina</taxon>
        <taxon>Sordariomycetes</taxon>
        <taxon>Hypocreomycetidae</taxon>
        <taxon>Hypocreales</taxon>
        <taxon>Nectriaceae</taxon>
        <taxon>Fusarium</taxon>
        <taxon>Fusarium lateritium species complex</taxon>
    </lineage>
</organism>
<evidence type="ECO:0000313" key="2">
    <source>
        <dbReference type="Proteomes" id="UP000622797"/>
    </source>
</evidence>
<comment type="caution">
    <text evidence="1">The sequence shown here is derived from an EMBL/GenBank/DDBJ whole genome shotgun (WGS) entry which is preliminary data.</text>
</comment>
<gene>
    <name evidence="1" type="ORF">FSARC_3756</name>
</gene>
<proteinExistence type="predicted"/>
<sequence length="318" mass="37221">MEFFPFLRAPTEVQLHILDYVIPPQIIPAYDPDFHTLLHTDHNLIDTVSEEYLLPLKLSCRQIYNLMKILRPITGLVLLEHGRSHLQCHVYGHVPTKPTLLFRFNLNKDTLRVLNMRLPDFRTADGQIAPLPVERLVTISVKMHDSCGMYDETWSTIQFNRRFNLSRLPKLKEFSLICQLSGFQWRIESFEREGPQIDPRRNMLTDKWGLARSGYHAQGARAYWEKRIPAHTGIRWQRRQDYHHPPLEPGDDVNGAYLDRFCDDGDLDDPDDIPLWMYESERLGDFIPYVGFHGHDRGQLSMGGNWAGFRYFEETGEV</sequence>
<protein>
    <recommendedName>
        <fullName evidence="3">F-box domain-containing protein</fullName>
    </recommendedName>
</protein>
<keyword evidence="2" id="KW-1185">Reference proteome</keyword>
<evidence type="ECO:0008006" key="3">
    <source>
        <dbReference type="Google" id="ProtNLM"/>
    </source>
</evidence>
<name>A0A8H4U3D0_9HYPO</name>
<accession>A0A8H4U3D0</accession>
<dbReference type="Proteomes" id="UP000622797">
    <property type="component" value="Unassembled WGS sequence"/>
</dbReference>